<dbReference type="SUPFAM" id="SSF57184">
    <property type="entry name" value="Growth factor receptor domain"/>
    <property type="match status" value="1"/>
</dbReference>
<dbReference type="EMBL" id="HACG01045105">
    <property type="protein sequence ID" value="CEK91970.1"/>
    <property type="molecule type" value="Transcribed_RNA"/>
</dbReference>
<evidence type="ECO:0000256" key="5">
    <source>
        <dbReference type="PROSITE-ProRule" id="PRU00076"/>
    </source>
</evidence>
<feature type="domain" description="TNFR-Cys" evidence="9">
    <location>
        <begin position="124"/>
        <end position="168"/>
    </location>
</feature>
<proteinExistence type="predicted"/>
<evidence type="ECO:0000259" key="8">
    <source>
        <dbReference type="PROSITE" id="PS50026"/>
    </source>
</evidence>
<feature type="non-terminal residue" evidence="10">
    <location>
        <position position="1"/>
    </location>
</feature>
<evidence type="ECO:0000313" key="10">
    <source>
        <dbReference type="EMBL" id="CEK91970.1"/>
    </source>
</evidence>
<dbReference type="PROSITE" id="PS01187">
    <property type="entry name" value="EGF_CA"/>
    <property type="match status" value="1"/>
</dbReference>
<keyword evidence="3" id="KW-0677">Repeat</keyword>
<name>A0A0B7BIL1_9EUPU</name>
<keyword evidence="7" id="KW-0472">Membrane</keyword>
<gene>
    <name evidence="10" type="primary">ORF185877</name>
</gene>
<keyword evidence="2" id="KW-0732">Signal</keyword>
<dbReference type="FunFam" id="2.10.25.10:FF:000038">
    <property type="entry name" value="Fibrillin 2"/>
    <property type="match status" value="1"/>
</dbReference>
<dbReference type="PROSITE" id="PS00010">
    <property type="entry name" value="ASX_HYDROXYL"/>
    <property type="match status" value="1"/>
</dbReference>
<reference evidence="10" key="1">
    <citation type="submission" date="2014-12" db="EMBL/GenBank/DDBJ databases">
        <title>Insight into the proteome of Arion vulgaris.</title>
        <authorList>
            <person name="Aradska J."/>
            <person name="Bulat T."/>
            <person name="Smidak R."/>
            <person name="Sarate P."/>
            <person name="Gangsoo J."/>
            <person name="Sialana F."/>
            <person name="Bilban M."/>
            <person name="Lubec G."/>
        </authorList>
    </citation>
    <scope>NUCLEOTIDE SEQUENCE</scope>
    <source>
        <tissue evidence="10">Skin</tissue>
    </source>
</reference>
<dbReference type="PANTHER" id="PTHR24050">
    <property type="entry name" value="PA14 DOMAIN-CONTAINING PROTEIN"/>
    <property type="match status" value="1"/>
</dbReference>
<evidence type="ECO:0008006" key="11">
    <source>
        <dbReference type="Google" id="ProtNLM"/>
    </source>
</evidence>
<keyword evidence="7" id="KW-0812">Transmembrane</keyword>
<evidence type="ECO:0000256" key="6">
    <source>
        <dbReference type="PROSITE-ProRule" id="PRU00206"/>
    </source>
</evidence>
<feature type="disulfide bond" evidence="6">
    <location>
        <begin position="150"/>
        <end position="168"/>
    </location>
</feature>
<dbReference type="SMART" id="SM00179">
    <property type="entry name" value="EGF_CA"/>
    <property type="match status" value="1"/>
</dbReference>
<evidence type="ECO:0000256" key="4">
    <source>
        <dbReference type="ARBA" id="ARBA00023157"/>
    </source>
</evidence>
<feature type="domain" description="EGF-like" evidence="8">
    <location>
        <begin position="79"/>
        <end position="119"/>
    </location>
</feature>
<protein>
    <recommendedName>
        <fullName evidence="11">EGF-like domain-containing protein</fullName>
    </recommendedName>
</protein>
<dbReference type="InterPro" id="IPR009030">
    <property type="entry name" value="Growth_fac_rcpt_cys_sf"/>
</dbReference>
<evidence type="ECO:0000256" key="2">
    <source>
        <dbReference type="ARBA" id="ARBA00022729"/>
    </source>
</evidence>
<dbReference type="PROSITE" id="PS50050">
    <property type="entry name" value="TNFR_NGFR_2"/>
    <property type="match status" value="1"/>
</dbReference>
<dbReference type="Gene3D" id="2.10.25.10">
    <property type="entry name" value="Laminin"/>
    <property type="match status" value="1"/>
</dbReference>
<evidence type="ECO:0000256" key="7">
    <source>
        <dbReference type="SAM" id="Phobius"/>
    </source>
</evidence>
<dbReference type="InterPro" id="IPR018097">
    <property type="entry name" value="EGF_Ca-bd_CS"/>
</dbReference>
<keyword evidence="1 5" id="KW-0245">EGF-like domain</keyword>
<keyword evidence="4 6" id="KW-1015">Disulfide bond</keyword>
<feature type="transmembrane region" description="Helical" evidence="7">
    <location>
        <begin position="847"/>
        <end position="870"/>
    </location>
</feature>
<dbReference type="InterPro" id="IPR001368">
    <property type="entry name" value="TNFR/NGFR_Cys_rich_reg"/>
</dbReference>
<evidence type="ECO:0000256" key="1">
    <source>
        <dbReference type="ARBA" id="ARBA00022536"/>
    </source>
</evidence>
<feature type="transmembrane region" description="Helical" evidence="7">
    <location>
        <begin position="802"/>
        <end position="827"/>
    </location>
</feature>
<dbReference type="InterPro" id="IPR001881">
    <property type="entry name" value="EGF-like_Ca-bd_dom"/>
</dbReference>
<dbReference type="InterPro" id="IPR000742">
    <property type="entry name" value="EGF"/>
</dbReference>
<comment type="caution">
    <text evidence="5">Lacks conserved residue(s) required for the propagation of feature annotation.</text>
</comment>
<dbReference type="AlphaFoldDB" id="A0A0B7BIL1"/>
<keyword evidence="7" id="KW-1133">Transmembrane helix</keyword>
<dbReference type="PROSITE" id="PS50026">
    <property type="entry name" value="EGF_3"/>
    <property type="match status" value="1"/>
</dbReference>
<feature type="repeat" description="TNFR-Cys" evidence="6">
    <location>
        <begin position="124"/>
        <end position="168"/>
    </location>
</feature>
<sequence>HFFTNTTRVFFNFNKDTELVGIKDSSVLVYDVSKPLIDKDRRFAKPCFNASCEQGCDEMSGQCICLKGYKLSATGECMDVNECMDGKAKCDPEAGCHNRKGTYDCICGEDFYGNGKICRECKLKCPDRHYEVSPCSQEIQKICKACTQSCRTGYYMAQPCSSHENAMCRVCRPECLPGEFESRQCTNYHDRECRNLTNLMPPLTSKNIILEEKRHIKEDRAKLDKLPAHYVGFTRYKLFRGTGIHLELTVRFIDAAQQFVPISASHPFSLDLGAPSVLKSYSVQRYCSTPTPDYYILRHKKLENVTFKQNDNGSIDACETHKTSPDFLPSLAGNNQSFLCSQPGSLTNIFSIDEDFFLARTKWVDKSKRCQRNSRACEACIRKCGTDNMFSGDPTCSVAGTSSGGDDYAESPRLMMCYNCCVKRNCSTDCKDYHKRKCQPEQCSKGNLLEFTIEPSWDSSHDGRFFCHIGPSHQQHLLELDYSVHAEASATPLHVSKVMIYGDKLWEQTGAIQHSDGILDIAINSSLGTVPDFLEGATSFQNGVFKVGTYKSHGSQLGTSAIRPDFVFIRPSEPHGVPIMPGAHQECTHVALNNMLLASNMENPYIHDWKLEAVANGSFPFIITNKAQDPVVMATLPRNVSILKKLFAPVSLNVNSFSGDLRQNSSHWLVTVQAETTNCPGFLHMTLLDPNYPSKVLFDCDLAVLCPNKFSISFALPTADKLGLHRDVIVTVTDKMGENHFRIYRRASIGEKVAEDANSEEIVKPIASDIPTQYAVKGEKEKKDIDGQPVQEMTNLPLAFPYLLMLNGSVLLLLVLAILGLCFQPALPVPETPYARWYHPFFATGYMMFQFIYSAFVSGTIFFLILTVITSHHVNFVVSRGQSGAVSTASSHIELLQLQRHLEGEISKQDSQADAAQKVCMQDMKKIVTDMKKFHLLLLDSTKDIFERHRLDLLLSQQKLHVREKLMKDLENFRNSYAKAARSVLRQVNQNALASFQNVQYNNSWLDGAISS</sequence>
<evidence type="ECO:0000259" key="9">
    <source>
        <dbReference type="PROSITE" id="PS50050"/>
    </source>
</evidence>
<dbReference type="PANTHER" id="PTHR24050:SF28">
    <property type="entry name" value="UROMODULIN-LIKE"/>
    <property type="match status" value="1"/>
</dbReference>
<dbReference type="GO" id="GO:0005509">
    <property type="term" value="F:calcium ion binding"/>
    <property type="evidence" value="ECO:0007669"/>
    <property type="project" value="InterPro"/>
</dbReference>
<dbReference type="SMART" id="SM00208">
    <property type="entry name" value="TNFR"/>
    <property type="match status" value="2"/>
</dbReference>
<dbReference type="InterPro" id="IPR000152">
    <property type="entry name" value="EGF-type_Asp/Asn_hydroxyl_site"/>
</dbReference>
<organism evidence="10">
    <name type="scientific">Arion vulgaris</name>
    <dbReference type="NCBI Taxonomy" id="1028688"/>
    <lineage>
        <taxon>Eukaryota</taxon>
        <taxon>Metazoa</taxon>
        <taxon>Spiralia</taxon>
        <taxon>Lophotrochozoa</taxon>
        <taxon>Mollusca</taxon>
        <taxon>Gastropoda</taxon>
        <taxon>Heterobranchia</taxon>
        <taxon>Euthyneura</taxon>
        <taxon>Panpulmonata</taxon>
        <taxon>Eupulmonata</taxon>
        <taxon>Stylommatophora</taxon>
        <taxon>Helicina</taxon>
        <taxon>Arionoidea</taxon>
        <taxon>Arionidae</taxon>
        <taxon>Arion</taxon>
    </lineage>
</organism>
<accession>A0A0B7BIL1</accession>
<dbReference type="InterPro" id="IPR052235">
    <property type="entry name" value="Nephronectin_domain"/>
</dbReference>
<evidence type="ECO:0000256" key="3">
    <source>
        <dbReference type="ARBA" id="ARBA00022737"/>
    </source>
</evidence>